<dbReference type="Proteomes" id="UP000035740">
    <property type="component" value="Unassembled WGS sequence"/>
</dbReference>
<evidence type="ECO:0000313" key="2">
    <source>
        <dbReference type="EMBL" id="KMS65778.1"/>
    </source>
</evidence>
<proteinExistence type="predicted"/>
<keyword evidence="1" id="KW-0732">Signal</keyword>
<evidence type="ECO:0000313" key="3">
    <source>
        <dbReference type="Proteomes" id="UP000035740"/>
    </source>
</evidence>
<dbReference type="AlphaFoldDB" id="A0A0J7YRK7"/>
<sequence length="165" mass="17731">MLKVSILSLLITTATKTFPPMQGSCWPSPIAAHSKITSICMRPKTGPRSLYGHLSPNALPIIQFTARQTWEAGTTNLVGLAFAPNGAFLCAWDGPLYYNVCVYAVPKGERLMAYSAYEDALAIKSVQCMKGTVLAPGPGSEWSVVQGRRTRCCWRSAATISASAS</sequence>
<reference evidence="2 3" key="1">
    <citation type="journal article" date="2014" name="Nature">
        <title>The genome of the recently domesticated crop plant sugar beet (Beta vulgaris).</title>
        <authorList>
            <person name="Dohm J.C."/>
            <person name="Minoche A.E."/>
            <person name="Holtgrawe D."/>
            <person name="Capella-Gutierrez S."/>
            <person name="Zakrzewski F."/>
            <person name="Tafer H."/>
            <person name="Rupp O."/>
            <person name="Sorensen T.R."/>
            <person name="Stracke R."/>
            <person name="Reinhardt R."/>
            <person name="Goesmann A."/>
            <person name="Kraft T."/>
            <person name="Schulz B."/>
            <person name="Stadler P.F."/>
            <person name="Schmidt T."/>
            <person name="Gabaldon T."/>
            <person name="Lehrach H."/>
            <person name="Weisshaar B."/>
            <person name="Himmelbauer H."/>
        </authorList>
    </citation>
    <scope>NUCLEOTIDE SEQUENCE [LARGE SCALE GENOMIC DNA]</scope>
    <source>
        <tissue evidence="2">Taproot</tissue>
    </source>
</reference>
<keyword evidence="3" id="KW-1185">Reference proteome</keyword>
<name>A0A0J7YRK7_BETVV</name>
<dbReference type="Gramene" id="KMS65778">
    <property type="protein sequence ID" value="KMS65778"/>
    <property type="gene ID" value="BVRB_034290"/>
</dbReference>
<evidence type="ECO:0000256" key="1">
    <source>
        <dbReference type="SAM" id="SignalP"/>
    </source>
</evidence>
<accession>A0A0J7YRK7</accession>
<dbReference type="EMBL" id="KQ106323">
    <property type="protein sequence ID" value="KMS65778.1"/>
    <property type="molecule type" value="Genomic_DNA"/>
</dbReference>
<organism evidence="2 3">
    <name type="scientific">Beta vulgaris subsp. vulgaris</name>
    <name type="common">Beet</name>
    <dbReference type="NCBI Taxonomy" id="3555"/>
    <lineage>
        <taxon>Eukaryota</taxon>
        <taxon>Viridiplantae</taxon>
        <taxon>Streptophyta</taxon>
        <taxon>Embryophyta</taxon>
        <taxon>Tracheophyta</taxon>
        <taxon>Spermatophyta</taxon>
        <taxon>Magnoliopsida</taxon>
        <taxon>eudicotyledons</taxon>
        <taxon>Gunneridae</taxon>
        <taxon>Pentapetalae</taxon>
        <taxon>Caryophyllales</taxon>
        <taxon>Chenopodiaceae</taxon>
        <taxon>Betoideae</taxon>
        <taxon>Beta</taxon>
    </lineage>
</organism>
<feature type="chain" id="PRO_5005292128" evidence="1">
    <location>
        <begin position="18"/>
        <end position="165"/>
    </location>
</feature>
<gene>
    <name evidence="2" type="ORF">BVRB_034290</name>
</gene>
<feature type="signal peptide" evidence="1">
    <location>
        <begin position="1"/>
        <end position="17"/>
    </location>
</feature>
<protein>
    <submittedName>
        <fullName evidence="2">Uncharacterized protein</fullName>
    </submittedName>
</protein>